<dbReference type="Gene3D" id="3.30.1050.10">
    <property type="entry name" value="SCP2 sterol-binding domain"/>
    <property type="match status" value="1"/>
</dbReference>
<dbReference type="Gene3D" id="3.40.630.30">
    <property type="match status" value="2"/>
</dbReference>
<protein>
    <submittedName>
        <fullName evidence="6">GNAT family N-acetyltransferase</fullName>
    </submittedName>
</protein>
<dbReference type="EMBL" id="QKWH01000001">
    <property type="protein sequence ID" value="PZR55532.1"/>
    <property type="molecule type" value="Genomic_DNA"/>
</dbReference>
<feature type="binding site" evidence="4">
    <location>
        <begin position="90"/>
        <end position="92"/>
    </location>
    <ligand>
        <name>acetyl-CoA</name>
        <dbReference type="ChEBI" id="CHEBI:57288"/>
    </ligand>
</feature>
<accession>A0A2W5WXY7</accession>
<keyword evidence="2 4" id="KW-0808">Transferase</keyword>
<keyword evidence="7" id="KW-1185">Reference proteome</keyword>
<dbReference type="Pfam" id="PF13527">
    <property type="entry name" value="Acetyltransf_9"/>
    <property type="match status" value="1"/>
</dbReference>
<dbReference type="InterPro" id="IPR041380">
    <property type="entry name" value="Acetyltransf_17"/>
</dbReference>
<dbReference type="NCBIfam" id="NF002367">
    <property type="entry name" value="PRK01346.1-4"/>
    <property type="match status" value="1"/>
</dbReference>
<name>A0A2W5WXY7_9MICO</name>
<evidence type="ECO:0000256" key="4">
    <source>
        <dbReference type="HAMAP-Rule" id="MF_01812"/>
    </source>
</evidence>
<dbReference type="Proteomes" id="UP000248783">
    <property type="component" value="Unassembled WGS sequence"/>
</dbReference>
<dbReference type="HAMAP" id="MF_01812">
    <property type="entry name" value="Eis"/>
    <property type="match status" value="1"/>
</dbReference>
<evidence type="ECO:0000313" key="6">
    <source>
        <dbReference type="EMBL" id="PZR55532.1"/>
    </source>
</evidence>
<dbReference type="SUPFAM" id="SSF55718">
    <property type="entry name" value="SCP-like"/>
    <property type="match status" value="1"/>
</dbReference>
<comment type="caution">
    <text evidence="6">The sequence shown here is derived from an EMBL/GenBank/DDBJ whole genome shotgun (WGS) entry which is preliminary data.</text>
</comment>
<dbReference type="GO" id="GO:0030649">
    <property type="term" value="P:aminoglycoside antibiotic catabolic process"/>
    <property type="evidence" value="ECO:0007669"/>
    <property type="project" value="TreeGrafter"/>
</dbReference>
<comment type="caution">
    <text evidence="4">Lacks conserved residue(s) required for the propagation of feature annotation.</text>
</comment>
<comment type="similarity">
    <text evidence="1 4">Belongs to the acetyltransferase Eis family.</text>
</comment>
<dbReference type="PANTHER" id="PTHR37817:SF1">
    <property type="entry name" value="N-ACETYLTRANSFERASE EIS"/>
    <property type="match status" value="1"/>
</dbReference>
<feature type="active site" description="Proton acceptor; via carboxylate" evidence="4">
    <location>
        <position position="428"/>
    </location>
</feature>
<dbReference type="GO" id="GO:0034069">
    <property type="term" value="F:aminoglycoside N-acetyltransferase activity"/>
    <property type="evidence" value="ECO:0007669"/>
    <property type="project" value="TreeGrafter"/>
</dbReference>
<comment type="subunit">
    <text evidence="4">Homohexamer; trimer of dimers.</text>
</comment>
<dbReference type="Pfam" id="PF13530">
    <property type="entry name" value="SCP2_2"/>
    <property type="match status" value="1"/>
</dbReference>
<dbReference type="InterPro" id="IPR022902">
    <property type="entry name" value="NAcTrfase_Eis"/>
</dbReference>
<organism evidence="6 7">
    <name type="scientific">Xylanimonas oleitrophica</name>
    <dbReference type="NCBI Taxonomy" id="2607479"/>
    <lineage>
        <taxon>Bacteria</taxon>
        <taxon>Bacillati</taxon>
        <taxon>Actinomycetota</taxon>
        <taxon>Actinomycetes</taxon>
        <taxon>Micrococcales</taxon>
        <taxon>Promicromonosporaceae</taxon>
        <taxon>Xylanimonas</taxon>
    </lineage>
</organism>
<evidence type="ECO:0000256" key="1">
    <source>
        <dbReference type="ARBA" id="ARBA00009213"/>
    </source>
</evidence>
<dbReference type="CDD" id="cd04301">
    <property type="entry name" value="NAT_SF"/>
    <property type="match status" value="1"/>
</dbReference>
<feature type="active site" description="Proton donor" evidence="4">
    <location>
        <position position="131"/>
    </location>
</feature>
<dbReference type="InterPro" id="IPR000182">
    <property type="entry name" value="GNAT_dom"/>
</dbReference>
<reference evidence="6 7" key="1">
    <citation type="submission" date="2018-06" db="EMBL/GenBank/DDBJ databases">
        <title>Whole genome sequencing of a novel hydrocarbon degrading bacterial strain, PW21 isolated from oil contaminated produced water sample.</title>
        <authorList>
            <person name="Nagkirti P."/>
            <person name="Shaikh A."/>
            <person name="Gowdaman V."/>
            <person name="Engineer A.E."/>
            <person name="Dagar S."/>
            <person name="Dhakephalkar P.K."/>
        </authorList>
    </citation>
    <scope>NUCLEOTIDE SEQUENCE [LARGE SCALE GENOMIC DNA]</scope>
    <source>
        <strain evidence="6 7">PW21</strain>
    </source>
</reference>
<evidence type="ECO:0000259" key="5">
    <source>
        <dbReference type="PROSITE" id="PS51186"/>
    </source>
</evidence>
<sequence>MAPAALPAGYAFRGLGPGDLRAVLDLDTWAFPSPHALDDLERLPSPLTWSRTVGVEADGTDGLAAMHSSYPFARFPVPGGELPVAGLTWVGVHPQHRRRGILRAMIDLHLGRCRERGEPVSALFAAEAAIYGRFGYGRAAHDLRLAVPRGAALREVPGAAEHTVRVEHATRQAHGELVDRVHRAAGAAPGGVTGVNRPGWATRETPELQAHFWEDAPMFRGGQESRRIVVVERDGQPRGYALFRRSLEWEPTGPRGTVRTGEVVALDAAAARALWGVLTDLDLTTQVHPFMLPADDVVSHLLADPRAADQRLADNLWVRVVDVPAALAGRRYAADVDVVLGVGDARVPANAGTWRLRAEAFGEATCERTEDPADLELDVRELGAAYLGGTSLASMAAAGQVVERSPGTLAAASAAFGWPLAPVCSWVF</sequence>
<dbReference type="InterPro" id="IPR025559">
    <property type="entry name" value="Eis_dom"/>
</dbReference>
<dbReference type="InterPro" id="IPR051554">
    <property type="entry name" value="Acetyltransferase_Eis"/>
</dbReference>
<dbReference type="InterPro" id="IPR036527">
    <property type="entry name" value="SCP2_sterol-bd_dom_sf"/>
</dbReference>
<dbReference type="SUPFAM" id="SSF55729">
    <property type="entry name" value="Acyl-CoA N-acyltransferases (Nat)"/>
    <property type="match status" value="1"/>
</dbReference>
<dbReference type="InterPro" id="IPR016181">
    <property type="entry name" value="Acyl_CoA_acyltransferase"/>
</dbReference>
<feature type="domain" description="N-acetyltransferase" evidence="5">
    <location>
        <begin position="10"/>
        <end position="160"/>
    </location>
</feature>
<proteinExistence type="inferred from homology"/>
<dbReference type="Pfam" id="PF17668">
    <property type="entry name" value="Acetyltransf_17"/>
    <property type="match status" value="1"/>
</dbReference>
<dbReference type="PANTHER" id="PTHR37817">
    <property type="entry name" value="N-ACETYLTRANSFERASE EIS"/>
    <property type="match status" value="1"/>
</dbReference>
<dbReference type="PROSITE" id="PS51186">
    <property type="entry name" value="GNAT"/>
    <property type="match status" value="1"/>
</dbReference>
<dbReference type="AlphaFoldDB" id="A0A2W5WXY7"/>
<gene>
    <name evidence="6" type="ORF">DNL40_02185</name>
</gene>
<keyword evidence="3 4" id="KW-0012">Acyltransferase</keyword>
<evidence type="ECO:0000256" key="2">
    <source>
        <dbReference type="ARBA" id="ARBA00022679"/>
    </source>
</evidence>
<evidence type="ECO:0000256" key="3">
    <source>
        <dbReference type="ARBA" id="ARBA00023315"/>
    </source>
</evidence>
<evidence type="ECO:0000313" key="7">
    <source>
        <dbReference type="Proteomes" id="UP000248783"/>
    </source>
</evidence>
<feature type="binding site" evidence="4">
    <location>
        <begin position="98"/>
        <end position="103"/>
    </location>
    <ligand>
        <name>acetyl-CoA</name>
        <dbReference type="ChEBI" id="CHEBI:57288"/>
    </ligand>
</feature>